<dbReference type="SUPFAM" id="SSF54001">
    <property type="entry name" value="Cysteine proteinases"/>
    <property type="match status" value="1"/>
</dbReference>
<dbReference type="PANTHER" id="PTHR47053">
    <property type="entry name" value="MUREIN DD-ENDOPEPTIDASE MEPH-RELATED"/>
    <property type="match status" value="1"/>
</dbReference>
<keyword evidence="4" id="KW-0788">Thiol protease</keyword>
<dbReference type="GO" id="GO:0008234">
    <property type="term" value="F:cysteine-type peptidase activity"/>
    <property type="evidence" value="ECO:0007669"/>
    <property type="project" value="UniProtKB-KW"/>
</dbReference>
<gene>
    <name evidence="6" type="ORF">MNBD_ALPHA08-1760</name>
</gene>
<name>A0A3B0SG54_9ZZZZ</name>
<evidence type="ECO:0000256" key="4">
    <source>
        <dbReference type="ARBA" id="ARBA00022807"/>
    </source>
</evidence>
<keyword evidence="6" id="KW-0449">Lipoprotein</keyword>
<comment type="similarity">
    <text evidence="1">Belongs to the peptidase C40 family.</text>
</comment>
<evidence type="ECO:0000259" key="5">
    <source>
        <dbReference type="PROSITE" id="PS51935"/>
    </source>
</evidence>
<evidence type="ECO:0000256" key="2">
    <source>
        <dbReference type="ARBA" id="ARBA00022670"/>
    </source>
</evidence>
<dbReference type="InterPro" id="IPR051202">
    <property type="entry name" value="Peptidase_C40"/>
</dbReference>
<accession>A0A3B0SG54</accession>
<dbReference type="PANTHER" id="PTHR47053:SF1">
    <property type="entry name" value="MUREIN DD-ENDOPEPTIDASE MEPH-RELATED"/>
    <property type="match status" value="1"/>
</dbReference>
<dbReference type="InterPro" id="IPR041382">
    <property type="entry name" value="SH3_16"/>
</dbReference>
<protein>
    <submittedName>
        <fullName evidence="6">NLP/P60 family lipoprotein</fullName>
    </submittedName>
</protein>
<reference evidence="6" key="1">
    <citation type="submission" date="2018-06" db="EMBL/GenBank/DDBJ databases">
        <authorList>
            <person name="Zhirakovskaya E."/>
        </authorList>
    </citation>
    <scope>NUCLEOTIDE SEQUENCE</scope>
</reference>
<keyword evidence="3" id="KW-0378">Hydrolase</keyword>
<dbReference type="AlphaFoldDB" id="A0A3B0SG54"/>
<dbReference type="EMBL" id="UOEC01000209">
    <property type="protein sequence ID" value="VAW03310.1"/>
    <property type="molecule type" value="Genomic_DNA"/>
</dbReference>
<dbReference type="InterPro" id="IPR000064">
    <property type="entry name" value="NLP_P60_dom"/>
</dbReference>
<feature type="domain" description="NlpC/P60" evidence="5">
    <location>
        <begin position="157"/>
        <end position="275"/>
    </location>
</feature>
<dbReference type="Pfam" id="PF18348">
    <property type="entry name" value="SH3_16"/>
    <property type="match status" value="1"/>
</dbReference>
<proteinExistence type="inferred from homology"/>
<evidence type="ECO:0000256" key="1">
    <source>
        <dbReference type="ARBA" id="ARBA00007074"/>
    </source>
</evidence>
<dbReference type="InterPro" id="IPR038765">
    <property type="entry name" value="Papain-like_cys_pep_sf"/>
</dbReference>
<dbReference type="GO" id="GO:0006508">
    <property type="term" value="P:proteolysis"/>
    <property type="evidence" value="ECO:0007669"/>
    <property type="project" value="UniProtKB-KW"/>
</dbReference>
<organism evidence="6">
    <name type="scientific">hydrothermal vent metagenome</name>
    <dbReference type="NCBI Taxonomy" id="652676"/>
    <lineage>
        <taxon>unclassified sequences</taxon>
        <taxon>metagenomes</taxon>
        <taxon>ecological metagenomes</taxon>
    </lineage>
</organism>
<keyword evidence="2" id="KW-0645">Protease</keyword>
<dbReference type="Gene3D" id="3.90.1720.10">
    <property type="entry name" value="endopeptidase domain like (from Nostoc punctiforme)"/>
    <property type="match status" value="1"/>
</dbReference>
<sequence length="279" mass="30924">MSKLDPRLNAYRPDLADIRLTGMVEAQNFVDGDITSIIEPRVALRSTPDFTAGFTSEALLGDRVRVFEVKDGWAWGQMEKDSYVGYLPLETLSGVYMVPTHRVCVPATFIYPKADLKSQPATRIFLNSRLTVDEISGDWAGLAGGGFVFQSHICDKDEFALDPVAVAEQFINVPYLWGGSTQDGLDCSALVQQSYHACGLECPRDSDMMEQVIGETGHNSRQRGDLVFWDGHIGIMLDEQAMIHANGHHMAVAIENFAEVEARISETFGSKARFKRTVK</sequence>
<evidence type="ECO:0000313" key="6">
    <source>
        <dbReference type="EMBL" id="VAW03310.1"/>
    </source>
</evidence>
<dbReference type="Pfam" id="PF00877">
    <property type="entry name" value="NLPC_P60"/>
    <property type="match status" value="1"/>
</dbReference>
<dbReference type="PROSITE" id="PS51935">
    <property type="entry name" value="NLPC_P60"/>
    <property type="match status" value="1"/>
</dbReference>
<evidence type="ECO:0000256" key="3">
    <source>
        <dbReference type="ARBA" id="ARBA00022801"/>
    </source>
</evidence>